<accession>A0A858ZW13</accession>
<dbReference type="PANTHER" id="PTHR30195:SF15">
    <property type="entry name" value="TYPE I RESTRICTION ENZYME HINDI ENDONUCLEASE SUBUNIT"/>
    <property type="match status" value="1"/>
</dbReference>
<sequence length="274" mass="30506">MDVIADPKQRETFNVLLTLFLQALNTVMPDPRAVQYEFPAKRLAWLKAQARERFKDATLDLGSAGEKVKRLVNEHLVGLGIDLKVPPVELLQANFTKKVEQERSGRAKASQMEHALRKHITVHLDEDPGFYGPLSEKLEAVIKKYKDNWDEQAKQLSLLVDEAKTKKPTAEDGVTAKASPFYRALVVKVPDGTKLTAAETANLKSLCNDLVPLFIEELQAPGFWNNPVKVSGLQGEVTNRLLYTGVDIALSNAEPWARDLVMLAKARTNDLLAP</sequence>
<dbReference type="Proteomes" id="UP000500755">
    <property type="component" value="Chromosome"/>
</dbReference>
<gene>
    <name evidence="2" type="ORF">HF896_13790</name>
</gene>
<evidence type="ECO:0000256" key="1">
    <source>
        <dbReference type="ARBA" id="ARBA00022747"/>
    </source>
</evidence>
<dbReference type="GO" id="GO:0009307">
    <property type="term" value="P:DNA restriction-modification system"/>
    <property type="evidence" value="ECO:0007669"/>
    <property type="project" value="UniProtKB-KW"/>
</dbReference>
<proteinExistence type="predicted"/>
<dbReference type="PANTHER" id="PTHR30195">
    <property type="entry name" value="TYPE I SITE-SPECIFIC DEOXYRIBONUCLEASE PROTEIN SUBUNIT M AND R"/>
    <property type="match status" value="1"/>
</dbReference>
<name>A0A858ZW13_9BURK</name>
<evidence type="ECO:0000313" key="2">
    <source>
        <dbReference type="EMBL" id="QKD44631.1"/>
    </source>
</evidence>
<dbReference type="RefSeq" id="WP_168727942.1">
    <property type="nucleotide sequence ID" value="NZ_CP051298.1"/>
</dbReference>
<evidence type="ECO:0000313" key="3">
    <source>
        <dbReference type="Proteomes" id="UP000500755"/>
    </source>
</evidence>
<reference evidence="2 3" key="1">
    <citation type="submission" date="2020-05" db="EMBL/GenBank/DDBJ databases">
        <title>Complete genome sequence of Alicycliphilus denitrificans DP3.</title>
        <authorList>
            <person name="Chen X."/>
        </authorList>
    </citation>
    <scope>NUCLEOTIDE SEQUENCE [LARGE SCALE GENOMIC DNA]</scope>
    <source>
        <strain evidence="2 3">DP3</strain>
    </source>
</reference>
<keyword evidence="1" id="KW-0680">Restriction system</keyword>
<organism evidence="2 3">
    <name type="scientific">Alicycliphilus denitrificans</name>
    <dbReference type="NCBI Taxonomy" id="179636"/>
    <lineage>
        <taxon>Bacteria</taxon>
        <taxon>Pseudomonadati</taxon>
        <taxon>Pseudomonadota</taxon>
        <taxon>Betaproteobacteria</taxon>
        <taxon>Burkholderiales</taxon>
        <taxon>Comamonadaceae</taxon>
        <taxon>Alicycliphilus</taxon>
    </lineage>
</organism>
<dbReference type="EMBL" id="CP051298">
    <property type="protein sequence ID" value="QKD44631.1"/>
    <property type="molecule type" value="Genomic_DNA"/>
</dbReference>
<protein>
    <submittedName>
        <fullName evidence="2">Uncharacterized protein</fullName>
    </submittedName>
</protein>
<dbReference type="AlphaFoldDB" id="A0A858ZW13"/>
<dbReference type="InterPro" id="IPR051268">
    <property type="entry name" value="Type-I_R_enzyme_R_subunit"/>
</dbReference>